<dbReference type="RefSeq" id="WP_091433412.1">
    <property type="nucleotide sequence ID" value="NZ_FNMV01000010.1"/>
</dbReference>
<dbReference type="AlphaFoldDB" id="A0A1H3BXR9"/>
<feature type="transmembrane region" description="Helical" evidence="2">
    <location>
        <begin position="85"/>
        <end position="105"/>
    </location>
</feature>
<keyword evidence="1" id="KW-0175">Coiled coil</keyword>
<name>A0A1H3BXR9_9FLAO</name>
<dbReference type="OrthoDB" id="9764015at2"/>
<evidence type="ECO:0000313" key="5">
    <source>
        <dbReference type="Proteomes" id="UP000198569"/>
    </source>
</evidence>
<sequence>MRKYYINNGSENAGPFTLEELKNHQIKENTLVWSQGMDEWKHAVDLVEFSPFFTATLSPLKQSAPPPTKDITKTEQTILGLKKSYFFLALGFLVILIAILVLNIIQDNKRNELDVKNKQTEFGNAQTELEQKESNEELIQQEIQKRIASENNNKRRKDSINIRLSEIKKFLIEDENQLAEAKNNLSNLENFQQLQSENTSEEQIRLIQNDIANWKREIDHLENEANRLYLELETIH</sequence>
<feature type="coiled-coil region" evidence="1">
    <location>
        <begin position="115"/>
        <end position="231"/>
    </location>
</feature>
<protein>
    <recommendedName>
        <fullName evidence="3">GYF domain-containing protein</fullName>
    </recommendedName>
</protein>
<proteinExistence type="predicted"/>
<dbReference type="STRING" id="229203.SAMN05444338_110133"/>
<keyword evidence="2" id="KW-0472">Membrane</keyword>
<dbReference type="InterPro" id="IPR025640">
    <property type="entry name" value="GYF_2"/>
</dbReference>
<gene>
    <name evidence="4" type="ORF">SAMN05444338_110133</name>
</gene>
<organism evidence="4 5">
    <name type="scientific">Flavobacterium degerlachei</name>
    <dbReference type="NCBI Taxonomy" id="229203"/>
    <lineage>
        <taxon>Bacteria</taxon>
        <taxon>Pseudomonadati</taxon>
        <taxon>Bacteroidota</taxon>
        <taxon>Flavobacteriia</taxon>
        <taxon>Flavobacteriales</taxon>
        <taxon>Flavobacteriaceae</taxon>
        <taxon>Flavobacterium</taxon>
    </lineage>
</organism>
<evidence type="ECO:0000256" key="2">
    <source>
        <dbReference type="SAM" id="Phobius"/>
    </source>
</evidence>
<dbReference type="Pfam" id="PF14237">
    <property type="entry name" value="GYF_2"/>
    <property type="match status" value="1"/>
</dbReference>
<keyword evidence="2" id="KW-0812">Transmembrane</keyword>
<reference evidence="5" key="1">
    <citation type="submission" date="2016-10" db="EMBL/GenBank/DDBJ databases">
        <authorList>
            <person name="Varghese N."/>
            <person name="Submissions S."/>
        </authorList>
    </citation>
    <scope>NUCLEOTIDE SEQUENCE [LARGE SCALE GENOMIC DNA]</scope>
    <source>
        <strain evidence="5">DSM 15718</strain>
    </source>
</reference>
<evidence type="ECO:0000256" key="1">
    <source>
        <dbReference type="SAM" id="Coils"/>
    </source>
</evidence>
<feature type="domain" description="GYF" evidence="3">
    <location>
        <begin position="4"/>
        <end position="48"/>
    </location>
</feature>
<dbReference type="EMBL" id="FNMV01000010">
    <property type="protein sequence ID" value="SDX46009.1"/>
    <property type="molecule type" value="Genomic_DNA"/>
</dbReference>
<accession>A0A1H3BXR9</accession>
<dbReference type="Proteomes" id="UP000198569">
    <property type="component" value="Unassembled WGS sequence"/>
</dbReference>
<keyword evidence="2" id="KW-1133">Transmembrane helix</keyword>
<keyword evidence="5" id="KW-1185">Reference proteome</keyword>
<evidence type="ECO:0000313" key="4">
    <source>
        <dbReference type="EMBL" id="SDX46009.1"/>
    </source>
</evidence>
<evidence type="ECO:0000259" key="3">
    <source>
        <dbReference type="Pfam" id="PF14237"/>
    </source>
</evidence>